<name>A0A176WKM3_MARPO</name>
<protein>
    <submittedName>
        <fullName evidence="1">Uncharacterized protein</fullName>
    </submittedName>
</protein>
<dbReference type="Proteomes" id="UP000077202">
    <property type="component" value="Unassembled WGS sequence"/>
</dbReference>
<sequence>MDKNRHNGEELRGNPMLWTIEHWARVMGLCAGSDGNLMFKKDSVKITRAEEFTFGPLFKGQRMHWSKSGEEIATELTLSEAILEQIVVEVRGTVGNITKDPKPPPPKEVLRSEIRTKTSEEETKTLEITFSNFLQDSVVPLLKYLASSVSGQRRLAKKLNAFLTSSRDVVLNLELELVNVLQG</sequence>
<proteinExistence type="predicted"/>
<dbReference type="AlphaFoldDB" id="A0A176WKM3"/>
<comment type="caution">
    <text evidence="1">The sequence shown here is derived from an EMBL/GenBank/DDBJ whole genome shotgun (WGS) entry which is preliminary data.</text>
</comment>
<evidence type="ECO:0000313" key="2">
    <source>
        <dbReference type="Proteomes" id="UP000077202"/>
    </source>
</evidence>
<dbReference type="EMBL" id="LVLJ01000720">
    <property type="protein sequence ID" value="OAE32872.1"/>
    <property type="molecule type" value="Genomic_DNA"/>
</dbReference>
<organism evidence="1 2">
    <name type="scientific">Marchantia polymorpha subsp. ruderalis</name>
    <dbReference type="NCBI Taxonomy" id="1480154"/>
    <lineage>
        <taxon>Eukaryota</taxon>
        <taxon>Viridiplantae</taxon>
        <taxon>Streptophyta</taxon>
        <taxon>Embryophyta</taxon>
        <taxon>Marchantiophyta</taxon>
        <taxon>Marchantiopsida</taxon>
        <taxon>Marchantiidae</taxon>
        <taxon>Marchantiales</taxon>
        <taxon>Marchantiaceae</taxon>
        <taxon>Marchantia</taxon>
    </lineage>
</organism>
<keyword evidence="2" id="KW-1185">Reference proteome</keyword>
<evidence type="ECO:0000313" key="1">
    <source>
        <dbReference type="EMBL" id="OAE32872.1"/>
    </source>
</evidence>
<gene>
    <name evidence="1" type="ORF">AXG93_3052s1020</name>
</gene>
<accession>A0A176WKM3</accession>
<reference evidence="1" key="1">
    <citation type="submission" date="2016-03" db="EMBL/GenBank/DDBJ databases">
        <title>Mechanisms controlling the formation of the plant cell surface in tip-growing cells are functionally conserved among land plants.</title>
        <authorList>
            <person name="Honkanen S."/>
            <person name="Jones V.A."/>
            <person name="Morieri G."/>
            <person name="Champion C."/>
            <person name="Hetherington A.J."/>
            <person name="Kelly S."/>
            <person name="Saint-Marcoux D."/>
            <person name="Proust H."/>
            <person name="Prescott H."/>
            <person name="Dolan L."/>
        </authorList>
    </citation>
    <scope>NUCLEOTIDE SEQUENCE [LARGE SCALE GENOMIC DNA]</scope>
    <source>
        <tissue evidence="1">Whole gametophyte</tissue>
    </source>
</reference>